<evidence type="ECO:0000259" key="1">
    <source>
        <dbReference type="Pfam" id="PF01726"/>
    </source>
</evidence>
<dbReference type="SUPFAM" id="SSF46785">
    <property type="entry name" value="Winged helix' DNA-binding domain"/>
    <property type="match status" value="1"/>
</dbReference>
<gene>
    <name evidence="2" type="ORF">J7I44_14665</name>
</gene>
<feature type="domain" description="LexA repressor DNA-binding" evidence="1">
    <location>
        <begin position="5"/>
        <end position="64"/>
    </location>
</feature>
<protein>
    <recommendedName>
        <fullName evidence="1">LexA repressor DNA-binding domain-containing protein</fullName>
    </recommendedName>
</protein>
<dbReference type="Pfam" id="PF01726">
    <property type="entry name" value="LexA_DNA_bind"/>
    <property type="match status" value="1"/>
</dbReference>
<dbReference type="EMBL" id="JAGJRS010000033">
    <property type="protein sequence ID" value="MBP1475554.1"/>
    <property type="molecule type" value="Genomic_DNA"/>
</dbReference>
<evidence type="ECO:0000313" key="3">
    <source>
        <dbReference type="Proteomes" id="UP000823790"/>
    </source>
</evidence>
<dbReference type="SUPFAM" id="SSF52540">
    <property type="entry name" value="P-loop containing nucleoside triphosphate hydrolases"/>
    <property type="match status" value="1"/>
</dbReference>
<comment type="caution">
    <text evidence="2">The sequence shown here is derived from an EMBL/GenBank/DDBJ whole genome shotgun (WGS) entry which is preliminary data.</text>
</comment>
<keyword evidence="3" id="KW-1185">Reference proteome</keyword>
<reference evidence="2 3" key="1">
    <citation type="submission" date="2021-04" db="EMBL/GenBank/DDBJ databases">
        <authorList>
            <person name="Huq M.A."/>
        </authorList>
    </citation>
    <scope>NUCLEOTIDE SEQUENCE [LARGE SCALE GENOMIC DNA]</scope>
    <source>
        <strain evidence="2 3">MAH-13</strain>
    </source>
</reference>
<accession>A0ABS4DR60</accession>
<dbReference type="Proteomes" id="UP000823790">
    <property type="component" value="Unassembled WGS sequence"/>
</dbReference>
<sequence>MTKSRNRSREVLAFIQSRIEADGRPPTLQEIANGCGFKSRSAAQKHVRVLEASGELQVTPGQARSARPKRAREQSAGAATFFEVSPRDIQDLTDADLRTLVARLCMAGLADAGLPPTSVIWGGDQRAPDGGIDVRVCTEPNPALPPPLNHGAVGFQVKATRMGPAEIQKEMCPGGVLRPSIGDLMRTHGAYLIAATDLVADEEYRRRLEAMKAAASTMDAAAATIDYYDARRLADWTNHHPGVVAWLRARLGRPLQGWQPFGPWASQTEQGALFFADEKLRVTDPLDRESKLSLVDGLAQIRRMLRKAGHSVRLTGLSGVGKTRLAQALFEESAAPNALPEDLAVYTDTAHSPTPPPAAVLDELLAARRRAILIVDNCGSQLHNQLSARCKTSDRVSLLTIEYDIREELANETNVFHLEAGSDELVENILEQKFPQVSQVNQRTIARFADGNSRVAIALAQTMERHDSLAGLNDDELFDRLFWLGKEINHELKVAAEACSLVYSFDVDDTDGELAQLGALVDIKPLALYRHVADLEARGLAQRRGQWRAILPHAVANRLAARALVTIPIPLVEKHLVRDQERLLKSFSRRLGYLHKSVEAVAIARRWLAPDGLLGDVSELGSLHEEVFENIAPVDPAATLETIQRTLDGPNGERLLASDSYSRVRLVRIIRLIAWDADLFDTCMGLLIRFALAEPADKRSDPTRDVIKSLFQIYLSGTQASTEQRAAWVKNLLGSKNELIQAIGVDALSSALECHHLSSHYGFEFGARVRDYGAYPRGAEARHWIDTFIGLAIETGTGGGPTAEAARNALASQFRSLWTVAGALEPLEKATAALLPFGWERGWLAIRQTLGFDGEKGLPAESHARLVQLEALAHPSTLAGQVKAVVLNNHFAGVDYADGDESPARSYERADLRARQLGELVAVDEVAFAQIAPLVVANVHGRQWHFGEGLASTSASLTAMWAALVDSFEAMPPEERNVQVFRGFLRATSERDRELFDRFLDESMGRPSLVEWVPVLQLSADLDDRGCDRLIASMNNPNVPAWVFRHLGFGRATEPVPEERLVELLERLSIKPGGVAIAIDILHMHIYGEPKSIGPQLTSCARELIANAPLTRNDHGLDHALGQLVARFLTGNDAQFPAARMLERISEAISNWTVSRYDFTETLKAFFAVQPKLALDALVGDEGEEPVRDYTRRGALAGGRRSGALLSVPEDALLEWCRAGGPQRWMRVAPLLPAFDSQADGGALAWSTRVRALLANAPDAAAVAETLIDVLIPSSWSGSRADVIRKRLPLLDQLSDILGPAHQEQVTAWRRNVMRVIDHEARRELEEHRARNERFE</sequence>
<dbReference type="InterPro" id="IPR036388">
    <property type="entry name" value="WH-like_DNA-bd_sf"/>
</dbReference>
<evidence type="ECO:0000313" key="2">
    <source>
        <dbReference type="EMBL" id="MBP1475554.1"/>
    </source>
</evidence>
<dbReference type="InterPro" id="IPR006199">
    <property type="entry name" value="LexA_DNA-bd_dom"/>
</dbReference>
<dbReference type="InterPro" id="IPR036390">
    <property type="entry name" value="WH_DNA-bd_sf"/>
</dbReference>
<dbReference type="InterPro" id="IPR027417">
    <property type="entry name" value="P-loop_NTPase"/>
</dbReference>
<name>A0ABS4DR60_9GAMM</name>
<proteinExistence type="predicted"/>
<organism evidence="2 3">
    <name type="scientific">Frateuria flava</name>
    <dbReference type="NCBI Taxonomy" id="2821489"/>
    <lineage>
        <taxon>Bacteria</taxon>
        <taxon>Pseudomonadati</taxon>
        <taxon>Pseudomonadota</taxon>
        <taxon>Gammaproteobacteria</taxon>
        <taxon>Lysobacterales</taxon>
        <taxon>Rhodanobacteraceae</taxon>
        <taxon>Frateuria</taxon>
    </lineage>
</organism>
<dbReference type="RefSeq" id="WP_209622464.1">
    <property type="nucleotide sequence ID" value="NZ_JAGJRS010000033.1"/>
</dbReference>
<dbReference type="Gene3D" id="1.10.10.10">
    <property type="entry name" value="Winged helix-like DNA-binding domain superfamily/Winged helix DNA-binding domain"/>
    <property type="match status" value="1"/>
</dbReference>